<dbReference type="PaxDb" id="2903-EOD26950"/>
<dbReference type="eggNOG" id="ENOG502S420">
    <property type="taxonomic scope" value="Eukaryota"/>
</dbReference>
<dbReference type="RefSeq" id="XP_005779379.1">
    <property type="nucleotide sequence ID" value="XM_005779322.1"/>
</dbReference>
<evidence type="ECO:0000259" key="3">
    <source>
        <dbReference type="Pfam" id="PF01145"/>
    </source>
</evidence>
<organism evidence="4 5">
    <name type="scientific">Emiliania huxleyi (strain CCMP1516)</name>
    <dbReference type="NCBI Taxonomy" id="280463"/>
    <lineage>
        <taxon>Eukaryota</taxon>
        <taxon>Haptista</taxon>
        <taxon>Haptophyta</taxon>
        <taxon>Prymnesiophyceae</taxon>
        <taxon>Isochrysidales</taxon>
        <taxon>Noelaerhabdaceae</taxon>
        <taxon>Emiliania</taxon>
    </lineage>
</organism>
<keyword evidence="5" id="KW-1185">Reference proteome</keyword>
<dbReference type="Proteomes" id="UP000013827">
    <property type="component" value="Unassembled WGS sequence"/>
</dbReference>
<dbReference type="GeneID" id="17272495"/>
<dbReference type="HOGENOM" id="CLU_077553_0_0_1"/>
<dbReference type="KEGG" id="ehx:EMIHUDRAFT_443302"/>
<feature type="domain" description="Band 7" evidence="3">
    <location>
        <begin position="38"/>
        <end position="230"/>
    </location>
</feature>
<dbReference type="EnsemblProtists" id="EOD26950">
    <property type="protein sequence ID" value="EOD26950"/>
    <property type="gene ID" value="EMIHUDRAFT_443302"/>
</dbReference>
<sequence length="324" mass="36164">MDEDDDCDCSPARADWTKGAAALALASVLLFASSWDVLEPTEWGVVQNGFTGYVELDPERVFEGGRHFIWLRHSFIKFPRRLVNLEFSDFGRGESDQAPISARTGPDPDDKESGGQPIRLCVAFQYQIARRDVPRIYQTFGALHEASYLRFAQQAITNEAQMFTPRAFWTDRKKVEGQLLGKVNETLYRQGYATVHDLQLLRVDFNSNYEDTITNIQLQEQLKVTKTYQLEVTRVSKEVDILSAEAEAAIARINGQAQREASVTINQASAAAIQMEQGAKATWYAKLKATLGWSNDDFLRYVKIKSLNAQPGGSVVIGVDAVGG</sequence>
<dbReference type="AlphaFoldDB" id="A0A0D3JTW5"/>
<evidence type="ECO:0000313" key="4">
    <source>
        <dbReference type="EnsemblProtists" id="EOD26950"/>
    </source>
</evidence>
<evidence type="ECO:0000256" key="1">
    <source>
        <dbReference type="SAM" id="MobiDB-lite"/>
    </source>
</evidence>
<feature type="region of interest" description="Disordered" evidence="1">
    <location>
        <begin position="94"/>
        <end position="115"/>
    </location>
</feature>
<dbReference type="Pfam" id="PF01145">
    <property type="entry name" value="Band_7"/>
    <property type="match status" value="1"/>
</dbReference>
<evidence type="ECO:0000256" key="2">
    <source>
        <dbReference type="SAM" id="SignalP"/>
    </source>
</evidence>
<dbReference type="OMA" id="VEVTNWG"/>
<evidence type="ECO:0000313" key="5">
    <source>
        <dbReference type="Proteomes" id="UP000013827"/>
    </source>
</evidence>
<dbReference type="InterPro" id="IPR001107">
    <property type="entry name" value="Band_7"/>
</dbReference>
<reference evidence="4" key="2">
    <citation type="submission" date="2024-10" db="UniProtKB">
        <authorList>
            <consortium name="EnsemblProtists"/>
        </authorList>
    </citation>
    <scope>IDENTIFICATION</scope>
</reference>
<accession>A0A0D3JTW5</accession>
<proteinExistence type="predicted"/>
<keyword evidence="2" id="KW-0732">Signal</keyword>
<name>A0A0D3JTW5_EMIH1</name>
<feature type="chain" id="PRO_5044291564" description="Band 7 domain-containing protein" evidence="2">
    <location>
        <begin position="35"/>
        <end position="324"/>
    </location>
</feature>
<feature type="signal peptide" evidence="2">
    <location>
        <begin position="1"/>
        <end position="34"/>
    </location>
</feature>
<dbReference type="STRING" id="2903.R1EJY7"/>
<reference evidence="5" key="1">
    <citation type="journal article" date="2013" name="Nature">
        <title>Pan genome of the phytoplankton Emiliania underpins its global distribution.</title>
        <authorList>
            <person name="Read B.A."/>
            <person name="Kegel J."/>
            <person name="Klute M.J."/>
            <person name="Kuo A."/>
            <person name="Lefebvre S.C."/>
            <person name="Maumus F."/>
            <person name="Mayer C."/>
            <person name="Miller J."/>
            <person name="Monier A."/>
            <person name="Salamov A."/>
            <person name="Young J."/>
            <person name="Aguilar M."/>
            <person name="Claverie J.M."/>
            <person name="Frickenhaus S."/>
            <person name="Gonzalez K."/>
            <person name="Herman E.K."/>
            <person name="Lin Y.C."/>
            <person name="Napier J."/>
            <person name="Ogata H."/>
            <person name="Sarno A.F."/>
            <person name="Shmutz J."/>
            <person name="Schroeder D."/>
            <person name="de Vargas C."/>
            <person name="Verret F."/>
            <person name="von Dassow P."/>
            <person name="Valentin K."/>
            <person name="Van de Peer Y."/>
            <person name="Wheeler G."/>
            <person name="Dacks J.B."/>
            <person name="Delwiche C.F."/>
            <person name="Dyhrman S.T."/>
            <person name="Glockner G."/>
            <person name="John U."/>
            <person name="Richards T."/>
            <person name="Worden A.Z."/>
            <person name="Zhang X."/>
            <person name="Grigoriev I.V."/>
            <person name="Allen A.E."/>
            <person name="Bidle K."/>
            <person name="Borodovsky M."/>
            <person name="Bowler C."/>
            <person name="Brownlee C."/>
            <person name="Cock J.M."/>
            <person name="Elias M."/>
            <person name="Gladyshev V.N."/>
            <person name="Groth M."/>
            <person name="Guda C."/>
            <person name="Hadaegh A."/>
            <person name="Iglesias-Rodriguez M.D."/>
            <person name="Jenkins J."/>
            <person name="Jones B.M."/>
            <person name="Lawson T."/>
            <person name="Leese F."/>
            <person name="Lindquist E."/>
            <person name="Lobanov A."/>
            <person name="Lomsadze A."/>
            <person name="Malik S.B."/>
            <person name="Marsh M.E."/>
            <person name="Mackinder L."/>
            <person name="Mock T."/>
            <person name="Mueller-Roeber B."/>
            <person name="Pagarete A."/>
            <person name="Parker M."/>
            <person name="Probert I."/>
            <person name="Quesneville H."/>
            <person name="Raines C."/>
            <person name="Rensing S.A."/>
            <person name="Riano-Pachon D.M."/>
            <person name="Richier S."/>
            <person name="Rokitta S."/>
            <person name="Shiraiwa Y."/>
            <person name="Soanes D.M."/>
            <person name="van der Giezen M."/>
            <person name="Wahlund T.M."/>
            <person name="Williams B."/>
            <person name="Wilson W."/>
            <person name="Wolfe G."/>
            <person name="Wurch L.L."/>
        </authorList>
    </citation>
    <scope>NUCLEOTIDE SEQUENCE</scope>
</reference>
<protein>
    <recommendedName>
        <fullName evidence="3">Band 7 domain-containing protein</fullName>
    </recommendedName>
</protein>